<accession>A0A9P7V4R4</accession>
<proteinExistence type="predicted"/>
<protein>
    <submittedName>
        <fullName evidence="2">Uncharacterized protein</fullName>
    </submittedName>
</protein>
<keyword evidence="1" id="KW-1133">Transmembrane helix</keyword>
<sequence length="243" mass="27836">MSFVLKWMSRRLLRDNQWNRLGVEDPYYEFRTLPNGNTQKVKRGTPEGILDNDTKVLNTFRSRAYRYDMWFVLFGIKFGWTNIVGLVPIVGPIVSTFWSLQLLWLCNTGLDDRFPLDLLLIFVFNIAIDFAFGLIPIVGDLVEVGYKCNSRNFLLLEKHLTRVGQKNMGIIPEDEVRPGFINDKVQPFVEKKVAPQAVKAGELTAEFVKSRVDAFKKRNTDKEDTVVSESSVKSIGSTDYSNI</sequence>
<dbReference type="RefSeq" id="XP_043046839.1">
    <property type="nucleotide sequence ID" value="XM_043194300.1"/>
</dbReference>
<feature type="transmembrane region" description="Helical" evidence="1">
    <location>
        <begin position="118"/>
        <end position="142"/>
    </location>
</feature>
<feature type="transmembrane region" description="Helical" evidence="1">
    <location>
        <begin position="70"/>
        <end position="98"/>
    </location>
</feature>
<reference evidence="2" key="1">
    <citation type="submission" date="2021-03" db="EMBL/GenBank/DDBJ databases">
        <authorList>
            <person name="Palmer J.M."/>
        </authorList>
    </citation>
    <scope>NUCLEOTIDE SEQUENCE</scope>
    <source>
        <strain evidence="2">ARV_011</strain>
    </source>
</reference>
<keyword evidence="1" id="KW-0472">Membrane</keyword>
<gene>
    <name evidence="2" type="ORF">KQ657_003597</name>
</gene>
<comment type="caution">
    <text evidence="2">The sequence shown here is derived from an EMBL/GenBank/DDBJ whole genome shotgun (WGS) entry which is preliminary data.</text>
</comment>
<organism evidence="2 3">
    <name type="scientific">Scheffersomyces spartinae</name>
    <dbReference type="NCBI Taxonomy" id="45513"/>
    <lineage>
        <taxon>Eukaryota</taxon>
        <taxon>Fungi</taxon>
        <taxon>Dikarya</taxon>
        <taxon>Ascomycota</taxon>
        <taxon>Saccharomycotina</taxon>
        <taxon>Pichiomycetes</taxon>
        <taxon>Debaryomycetaceae</taxon>
        <taxon>Scheffersomyces</taxon>
    </lineage>
</organism>
<dbReference type="PANTHER" id="PTHR35519:SF2">
    <property type="entry name" value="PH DOMAIN PROTEIN"/>
    <property type="match status" value="1"/>
</dbReference>
<name>A0A9P7V4R4_9ASCO</name>
<keyword evidence="1" id="KW-0812">Transmembrane</keyword>
<keyword evidence="3" id="KW-1185">Reference proteome</keyword>
<evidence type="ECO:0000313" key="2">
    <source>
        <dbReference type="EMBL" id="KAG7191284.1"/>
    </source>
</evidence>
<dbReference type="OrthoDB" id="2103474at2759"/>
<dbReference type="AlphaFoldDB" id="A0A9P7V4R4"/>
<dbReference type="Proteomes" id="UP000790833">
    <property type="component" value="Unassembled WGS sequence"/>
</dbReference>
<dbReference type="PANTHER" id="PTHR35519">
    <property type="entry name" value="MEMBRANE PROTEINS"/>
    <property type="match status" value="1"/>
</dbReference>
<dbReference type="GeneID" id="66116971"/>
<dbReference type="Pfam" id="PF13430">
    <property type="entry name" value="DUF4112"/>
    <property type="match status" value="1"/>
</dbReference>
<evidence type="ECO:0000313" key="3">
    <source>
        <dbReference type="Proteomes" id="UP000790833"/>
    </source>
</evidence>
<evidence type="ECO:0000256" key="1">
    <source>
        <dbReference type="SAM" id="Phobius"/>
    </source>
</evidence>
<dbReference type="InterPro" id="IPR025187">
    <property type="entry name" value="DUF4112"/>
</dbReference>
<dbReference type="EMBL" id="JAHMUF010000036">
    <property type="protein sequence ID" value="KAG7191284.1"/>
    <property type="molecule type" value="Genomic_DNA"/>
</dbReference>